<accession>A0A0D0BKK4</accession>
<dbReference type="EMBL" id="KN834948">
    <property type="protein sequence ID" value="KIK49964.1"/>
    <property type="molecule type" value="Genomic_DNA"/>
</dbReference>
<dbReference type="HOGENOM" id="CLU_1959829_0_0_1"/>
<evidence type="ECO:0000313" key="1">
    <source>
        <dbReference type="EMBL" id="KIK49964.1"/>
    </source>
</evidence>
<gene>
    <name evidence="1" type="ORF">GYMLUDRAFT_253393</name>
</gene>
<dbReference type="AlphaFoldDB" id="A0A0D0BKK4"/>
<keyword evidence="2" id="KW-1185">Reference proteome</keyword>
<organism evidence="1 2">
    <name type="scientific">Collybiopsis luxurians FD-317 M1</name>
    <dbReference type="NCBI Taxonomy" id="944289"/>
    <lineage>
        <taxon>Eukaryota</taxon>
        <taxon>Fungi</taxon>
        <taxon>Dikarya</taxon>
        <taxon>Basidiomycota</taxon>
        <taxon>Agaricomycotina</taxon>
        <taxon>Agaricomycetes</taxon>
        <taxon>Agaricomycetidae</taxon>
        <taxon>Agaricales</taxon>
        <taxon>Marasmiineae</taxon>
        <taxon>Omphalotaceae</taxon>
        <taxon>Collybiopsis</taxon>
        <taxon>Collybiopsis luxurians</taxon>
    </lineage>
</organism>
<dbReference type="Proteomes" id="UP000053593">
    <property type="component" value="Unassembled WGS sequence"/>
</dbReference>
<protein>
    <submittedName>
        <fullName evidence="1">Uncharacterized protein</fullName>
    </submittedName>
</protein>
<sequence length="128" mass="14690">MNPELNLVILFICDALLLIRKDSMKHDQLSLLHSRTRFLIPSNDVLVSHPSLDTPKRPWLNVVLCYIQLFKVRCYNFKRSRLMLYLSSLHSTVGHAPSEPFASVPDGRMVLSLDSAVTLYTNMMVMKD</sequence>
<name>A0A0D0BKK4_9AGAR</name>
<proteinExistence type="predicted"/>
<reference evidence="1 2" key="1">
    <citation type="submission" date="2014-04" db="EMBL/GenBank/DDBJ databases">
        <title>Evolutionary Origins and Diversification of the Mycorrhizal Mutualists.</title>
        <authorList>
            <consortium name="DOE Joint Genome Institute"/>
            <consortium name="Mycorrhizal Genomics Consortium"/>
            <person name="Kohler A."/>
            <person name="Kuo A."/>
            <person name="Nagy L.G."/>
            <person name="Floudas D."/>
            <person name="Copeland A."/>
            <person name="Barry K.W."/>
            <person name="Cichocki N."/>
            <person name="Veneault-Fourrey C."/>
            <person name="LaButti K."/>
            <person name="Lindquist E.A."/>
            <person name="Lipzen A."/>
            <person name="Lundell T."/>
            <person name="Morin E."/>
            <person name="Murat C."/>
            <person name="Riley R."/>
            <person name="Ohm R."/>
            <person name="Sun H."/>
            <person name="Tunlid A."/>
            <person name="Henrissat B."/>
            <person name="Grigoriev I.V."/>
            <person name="Hibbett D.S."/>
            <person name="Martin F."/>
        </authorList>
    </citation>
    <scope>NUCLEOTIDE SEQUENCE [LARGE SCALE GENOMIC DNA]</scope>
    <source>
        <strain evidence="1 2">FD-317 M1</strain>
    </source>
</reference>
<evidence type="ECO:0000313" key="2">
    <source>
        <dbReference type="Proteomes" id="UP000053593"/>
    </source>
</evidence>